<dbReference type="EMBL" id="KE561300">
    <property type="protein sequence ID" value="EPZ31136.1"/>
    <property type="molecule type" value="Genomic_DNA"/>
</dbReference>
<gene>
    <name evidence="5" type="ORF">O9G_001047</name>
    <name evidence="6" type="ORF">ROZALSC1DRAFT_28063</name>
</gene>
<dbReference type="HOGENOM" id="CLU_026271_0_1_1"/>
<feature type="domain" description="DUF4200" evidence="4">
    <location>
        <begin position="166"/>
        <end position="254"/>
    </location>
</feature>
<dbReference type="EMBL" id="ML005062">
    <property type="protein sequence ID" value="RKP20452.1"/>
    <property type="molecule type" value="Genomic_DNA"/>
</dbReference>
<evidence type="ECO:0000313" key="6">
    <source>
        <dbReference type="EMBL" id="RKP20452.1"/>
    </source>
</evidence>
<feature type="coiled-coil region" evidence="2">
    <location>
        <begin position="333"/>
        <end position="399"/>
    </location>
</feature>
<evidence type="ECO:0000256" key="2">
    <source>
        <dbReference type="SAM" id="Coils"/>
    </source>
</evidence>
<protein>
    <recommendedName>
        <fullName evidence="4">DUF4200 domain-containing protein</fullName>
    </recommendedName>
</protein>
<reference evidence="5 7" key="1">
    <citation type="journal article" date="2013" name="Curr. Biol.">
        <title>Shared signatures of parasitism and phylogenomics unite Cryptomycota and microsporidia.</title>
        <authorList>
            <person name="James T.Y."/>
            <person name="Pelin A."/>
            <person name="Bonen L."/>
            <person name="Ahrendt S."/>
            <person name="Sain D."/>
            <person name="Corradi N."/>
            <person name="Stajich J.E."/>
        </authorList>
    </citation>
    <scope>NUCLEOTIDE SEQUENCE [LARGE SCALE GENOMIC DNA]</scope>
    <source>
        <strain evidence="5">CSF55</strain>
        <strain evidence="5">CSF55</strain>
    </source>
</reference>
<dbReference type="Proteomes" id="UP000030755">
    <property type="component" value="Unassembled WGS sequence"/>
</dbReference>
<feature type="coiled-coil region" evidence="2">
    <location>
        <begin position="436"/>
        <end position="470"/>
    </location>
</feature>
<feature type="region of interest" description="Disordered" evidence="3">
    <location>
        <begin position="470"/>
        <end position="499"/>
    </location>
</feature>
<evidence type="ECO:0000256" key="3">
    <source>
        <dbReference type="SAM" id="MobiDB-lite"/>
    </source>
</evidence>
<organism evidence="5 7">
    <name type="scientific">Rozella allomycis (strain CSF55)</name>
    <dbReference type="NCBI Taxonomy" id="988480"/>
    <lineage>
        <taxon>Eukaryota</taxon>
        <taxon>Fungi</taxon>
        <taxon>Fungi incertae sedis</taxon>
        <taxon>Cryptomycota</taxon>
        <taxon>Cryptomycota incertae sedis</taxon>
        <taxon>Rozella</taxon>
    </lineage>
</organism>
<evidence type="ECO:0000313" key="8">
    <source>
        <dbReference type="Proteomes" id="UP000281549"/>
    </source>
</evidence>
<evidence type="ECO:0000259" key="4">
    <source>
        <dbReference type="Pfam" id="PF13863"/>
    </source>
</evidence>
<accession>A0A075AN18</accession>
<dbReference type="AlphaFoldDB" id="A0A075AN18"/>
<keyword evidence="7" id="KW-1185">Reference proteome</keyword>
<keyword evidence="1 2" id="KW-0175">Coiled coil</keyword>
<dbReference type="Proteomes" id="UP000281549">
    <property type="component" value="Unassembled WGS sequence"/>
</dbReference>
<reference evidence="6" key="3">
    <citation type="submission" date="2018-08" db="EMBL/GenBank/DDBJ databases">
        <title>Leveraging single-cell genomics to expand the Fungal Tree of Life.</title>
        <authorList>
            <consortium name="DOE Joint Genome Institute"/>
            <person name="Ahrendt S.R."/>
            <person name="Quandt C.A."/>
            <person name="Ciobanu D."/>
            <person name="Clum A."/>
            <person name="Salamov A."/>
            <person name="Andreopoulos B."/>
            <person name="Cheng J.-F."/>
            <person name="Woyke T."/>
            <person name="Pelin A."/>
            <person name="Henrissat B."/>
            <person name="Reynolds N."/>
            <person name="Benny G.L."/>
            <person name="Smith M.E."/>
            <person name="James T.Y."/>
            <person name="Grigoriev I.V."/>
        </authorList>
    </citation>
    <scope>NUCLEOTIDE SEQUENCE</scope>
    <source>
        <strain evidence="6">CSF55</strain>
    </source>
</reference>
<feature type="compositionally biased region" description="Acidic residues" evidence="3">
    <location>
        <begin position="297"/>
        <end position="314"/>
    </location>
</feature>
<dbReference type="InterPro" id="IPR025252">
    <property type="entry name" value="DUF4200"/>
</dbReference>
<dbReference type="OrthoDB" id="10264063at2759"/>
<name>A0A075AN18_ROZAC</name>
<dbReference type="PANTHER" id="PTHR21683:SF3">
    <property type="entry name" value="CILIA AND FLAGELLA ASSOCIATED PROTEIN 100"/>
    <property type="match status" value="1"/>
</dbReference>
<sequence>MYIFIVSKENETDNNVTAAYIALLLGCLVPAKCIDGIDVLLKEFVQFHKFISLGNESSIAASIAKVLKDLELCSSMLYINESTHNQHEKNSENPFRVPKDDEIFGLREKEKKKLSKKKLHEMSIIEKSTIKRNNYKAVLKSEEEESQSLVELAKKKGNDILLLKKQIREQKLLDDEKALEEDAAKFDAFLKENDKNSVEAMKRAELETKAKLEKMQEIKKINAQIVNIRSEMSKNEDQLKDYQKYREFLEKLSPSDWLQERKLKKLQEKSLKETNSLGDEISNSARRKRRPSKVNSEEEAEKVENDLNYDPDSDLEEEAPLYFQNPQQLLAIFSELEETNLSLIQNVQEMEETLEDLRQKTHETEKSMEKATKGLRDQIEFIEAAIKKEEEKAKILEERSKDTNIGTLSMLTAIENKLEQLFESIEMLPPDKVEQAEKIKDKERRHRIREEKLEAQRLIQEERVQRALERAKAPVKKKTGKPLVFRSAPPQKRKVQVNETKKKEEDLEFYFRE</sequence>
<dbReference type="Pfam" id="PF13863">
    <property type="entry name" value="DUF4200"/>
    <property type="match status" value="1"/>
</dbReference>
<feature type="region of interest" description="Disordered" evidence="3">
    <location>
        <begin position="274"/>
        <end position="314"/>
    </location>
</feature>
<dbReference type="PANTHER" id="PTHR21683">
    <property type="entry name" value="COILED-COIL DOMAIN-CONTAINING PROTEIN 42 LIKE-2-LIKE-RELATED"/>
    <property type="match status" value="1"/>
</dbReference>
<evidence type="ECO:0000313" key="7">
    <source>
        <dbReference type="Proteomes" id="UP000030755"/>
    </source>
</evidence>
<reference evidence="8" key="2">
    <citation type="journal article" date="2018" name="Nat. Microbiol.">
        <title>Leveraging single-cell genomics to expand the fungal tree of life.</title>
        <authorList>
            <person name="Ahrendt S.R."/>
            <person name="Quandt C.A."/>
            <person name="Ciobanu D."/>
            <person name="Clum A."/>
            <person name="Salamov A."/>
            <person name="Andreopoulos B."/>
            <person name="Cheng J.F."/>
            <person name="Woyke T."/>
            <person name="Pelin A."/>
            <person name="Henrissat B."/>
            <person name="Reynolds N.K."/>
            <person name="Benny G.L."/>
            <person name="Smith M.E."/>
            <person name="James T.Y."/>
            <person name="Grigoriev I.V."/>
        </authorList>
    </citation>
    <scope>NUCLEOTIDE SEQUENCE [LARGE SCALE GENOMIC DNA]</scope>
    <source>
        <strain evidence="8">CSF55</strain>
    </source>
</reference>
<evidence type="ECO:0000313" key="5">
    <source>
        <dbReference type="EMBL" id="EPZ31136.1"/>
    </source>
</evidence>
<feature type="compositionally biased region" description="Polar residues" evidence="3">
    <location>
        <begin position="274"/>
        <end position="284"/>
    </location>
</feature>
<dbReference type="GO" id="GO:0005856">
    <property type="term" value="C:cytoskeleton"/>
    <property type="evidence" value="ECO:0007669"/>
    <property type="project" value="UniProtKB-ARBA"/>
</dbReference>
<evidence type="ECO:0000256" key="1">
    <source>
        <dbReference type="ARBA" id="ARBA00023054"/>
    </source>
</evidence>
<dbReference type="STRING" id="988480.A0A075AN18"/>
<proteinExistence type="predicted"/>
<dbReference type="InterPro" id="IPR051147">
    <property type="entry name" value="CFAP_domain-containing"/>
</dbReference>